<keyword evidence="1" id="KW-0812">Transmembrane</keyword>
<accession>A0A2H3NL69</accession>
<feature type="transmembrane region" description="Helical" evidence="1">
    <location>
        <begin position="19"/>
        <end position="36"/>
    </location>
</feature>
<feature type="non-terminal residue" evidence="3">
    <location>
        <position position="1"/>
    </location>
</feature>
<dbReference type="EMBL" id="PDEP01000007">
    <property type="protein sequence ID" value="PEN06804.1"/>
    <property type="molecule type" value="Genomic_DNA"/>
</dbReference>
<sequence length="38" mass="4122">IEEKTGIQAASKVRSTRGLMVHVFGRFAAAMLLLAFNS</sequence>
<name>A0A2H3NL69_9BACT</name>
<keyword evidence="5" id="KW-1185">Reference proteome</keyword>
<evidence type="ECO:0000313" key="2">
    <source>
        <dbReference type="EMBL" id="PEN04973.1"/>
    </source>
</evidence>
<comment type="caution">
    <text evidence="3">The sequence shown here is derived from an EMBL/GenBank/DDBJ whole genome shotgun (WGS) entry which is preliminary data.</text>
</comment>
<proteinExistence type="predicted"/>
<gene>
    <name evidence="4" type="ORF">CRI93_09200</name>
    <name evidence="3" type="ORF">CRI93_13980</name>
    <name evidence="2" type="ORF">CRI93_14410</name>
</gene>
<organism evidence="3 5">
    <name type="scientific">Longimonas halophila</name>
    <dbReference type="NCBI Taxonomy" id="1469170"/>
    <lineage>
        <taxon>Bacteria</taxon>
        <taxon>Pseudomonadati</taxon>
        <taxon>Rhodothermota</taxon>
        <taxon>Rhodothermia</taxon>
        <taxon>Rhodothermales</taxon>
        <taxon>Salisaetaceae</taxon>
        <taxon>Longimonas</taxon>
    </lineage>
</organism>
<dbReference type="EMBL" id="PDEP01000019">
    <property type="protein sequence ID" value="PEN04973.1"/>
    <property type="molecule type" value="Genomic_DNA"/>
</dbReference>
<dbReference type="Proteomes" id="UP000221024">
    <property type="component" value="Unassembled WGS sequence"/>
</dbReference>
<reference evidence="3 5" key="1">
    <citation type="submission" date="2017-10" db="EMBL/GenBank/DDBJ databases">
        <title>Draft genome of Longimonas halophila.</title>
        <authorList>
            <person name="Goh K.M."/>
            <person name="Shamsir M.S."/>
            <person name="Lim S.W."/>
        </authorList>
    </citation>
    <scope>NUCLEOTIDE SEQUENCE [LARGE SCALE GENOMIC DNA]</scope>
    <source>
        <strain evidence="3 5">KCTC 42399</strain>
    </source>
</reference>
<dbReference type="AlphaFoldDB" id="A0A2H3NL69"/>
<evidence type="ECO:0000313" key="3">
    <source>
        <dbReference type="EMBL" id="PEN05120.1"/>
    </source>
</evidence>
<evidence type="ECO:0000256" key="1">
    <source>
        <dbReference type="SAM" id="Phobius"/>
    </source>
</evidence>
<evidence type="ECO:0000313" key="5">
    <source>
        <dbReference type="Proteomes" id="UP000221024"/>
    </source>
</evidence>
<keyword evidence="1" id="KW-0472">Membrane</keyword>
<protein>
    <submittedName>
        <fullName evidence="3">Transposase</fullName>
    </submittedName>
</protein>
<evidence type="ECO:0000313" key="4">
    <source>
        <dbReference type="EMBL" id="PEN06804.1"/>
    </source>
</evidence>
<keyword evidence="1" id="KW-1133">Transmembrane helix</keyword>
<dbReference type="EMBL" id="PDEP01000016">
    <property type="protein sequence ID" value="PEN05120.1"/>
    <property type="molecule type" value="Genomic_DNA"/>
</dbReference>